<dbReference type="AlphaFoldDB" id="K9UD73"/>
<dbReference type="KEGG" id="cmp:Cha6605_1603"/>
<dbReference type="HOGENOM" id="CLU_939074_0_0_3"/>
<accession>K9UD73</accession>
<evidence type="ECO:0000313" key="3">
    <source>
        <dbReference type="EMBL" id="AFY92755.1"/>
    </source>
</evidence>
<feature type="transmembrane region" description="Helical" evidence="2">
    <location>
        <begin position="144"/>
        <end position="168"/>
    </location>
</feature>
<keyword evidence="2" id="KW-0472">Membrane</keyword>
<evidence type="ECO:0000256" key="2">
    <source>
        <dbReference type="SAM" id="Phobius"/>
    </source>
</evidence>
<keyword evidence="4" id="KW-1185">Reference proteome</keyword>
<keyword evidence="2" id="KW-0812">Transmembrane</keyword>
<gene>
    <name evidence="3" type="ORF">Cha6605_1603</name>
</gene>
<dbReference type="Proteomes" id="UP000010366">
    <property type="component" value="Chromosome"/>
</dbReference>
<sequence length="296" mass="32494">MDLTPTEPNRNEPHPEQLPTVDLIPSVTSDTQVPKSILLKITAPAPQSPSAKASVDVSAKAPVELVTDALVEVPVDVSTEAPVKIPAELPESKPAKSKPPKSEVPKSDVAKTKPVKDESGEGEATTKKPAKDEATKSDGKNKNWNFLLTTTAILAILTLAVGASRLIFQQKTEIFKHPSKIPNLTNEKIDKVIESGVRLDEKVTLAYIRSKLSVTQFQSQERKYTVFRIIAPETCGKLGCLYIVKPDDEGMPISLQLEDIGVGKEMFKASPKFHCFKVIQRQDGEDRHFEICEQGY</sequence>
<feature type="region of interest" description="Disordered" evidence="1">
    <location>
        <begin position="1"/>
        <end position="27"/>
    </location>
</feature>
<dbReference type="RefSeq" id="WP_015158931.1">
    <property type="nucleotide sequence ID" value="NC_019697.1"/>
</dbReference>
<dbReference type="STRING" id="1173020.Cha6605_1603"/>
<feature type="region of interest" description="Disordered" evidence="1">
    <location>
        <begin position="86"/>
        <end position="141"/>
    </location>
</feature>
<dbReference type="EMBL" id="CP003600">
    <property type="protein sequence ID" value="AFY92755.1"/>
    <property type="molecule type" value="Genomic_DNA"/>
</dbReference>
<keyword evidence="2" id="KW-1133">Transmembrane helix</keyword>
<organism evidence="3 4">
    <name type="scientific">Chamaesiphon minutus (strain ATCC 27169 / PCC 6605)</name>
    <dbReference type="NCBI Taxonomy" id="1173020"/>
    <lineage>
        <taxon>Bacteria</taxon>
        <taxon>Bacillati</taxon>
        <taxon>Cyanobacteriota</taxon>
        <taxon>Cyanophyceae</taxon>
        <taxon>Gomontiellales</taxon>
        <taxon>Chamaesiphonaceae</taxon>
        <taxon>Chamaesiphon</taxon>
    </lineage>
</organism>
<feature type="compositionally biased region" description="Basic and acidic residues" evidence="1">
    <location>
        <begin position="90"/>
        <end position="141"/>
    </location>
</feature>
<protein>
    <submittedName>
        <fullName evidence="3">Uncharacterized protein</fullName>
    </submittedName>
</protein>
<evidence type="ECO:0000256" key="1">
    <source>
        <dbReference type="SAM" id="MobiDB-lite"/>
    </source>
</evidence>
<proteinExistence type="predicted"/>
<evidence type="ECO:0000313" key="4">
    <source>
        <dbReference type="Proteomes" id="UP000010366"/>
    </source>
</evidence>
<name>K9UD73_CHAP6</name>
<reference evidence="3 4" key="1">
    <citation type="submission" date="2012-05" db="EMBL/GenBank/DDBJ databases">
        <title>Finished chromosome of genome of Chamaesiphon sp. PCC 6605.</title>
        <authorList>
            <consortium name="US DOE Joint Genome Institute"/>
            <person name="Gugger M."/>
            <person name="Coursin T."/>
            <person name="Rippka R."/>
            <person name="Tandeau De Marsac N."/>
            <person name="Huntemann M."/>
            <person name="Wei C.-L."/>
            <person name="Han J."/>
            <person name="Detter J.C."/>
            <person name="Han C."/>
            <person name="Tapia R."/>
            <person name="Chen A."/>
            <person name="Kyrpides N."/>
            <person name="Mavromatis K."/>
            <person name="Markowitz V."/>
            <person name="Szeto E."/>
            <person name="Ivanova N."/>
            <person name="Pagani I."/>
            <person name="Pati A."/>
            <person name="Goodwin L."/>
            <person name="Nordberg H.P."/>
            <person name="Cantor M.N."/>
            <person name="Hua S.X."/>
            <person name="Woyke T."/>
            <person name="Kerfeld C.A."/>
        </authorList>
    </citation>
    <scope>NUCLEOTIDE SEQUENCE [LARGE SCALE GENOMIC DNA]</scope>
    <source>
        <strain evidence="4">ATCC 27169 / PCC 6605</strain>
    </source>
</reference>